<gene>
    <name evidence="7" type="ORF">PAXINDRAFT_14414</name>
</gene>
<feature type="transmembrane region" description="Helical" evidence="6">
    <location>
        <begin position="322"/>
        <end position="343"/>
    </location>
</feature>
<evidence type="ECO:0000256" key="1">
    <source>
        <dbReference type="ARBA" id="ARBA00004141"/>
    </source>
</evidence>
<dbReference type="PANTHER" id="PTHR13396">
    <property type="entry name" value="NEDD4 FAMILY INTERACTING PROTEIN 1/2"/>
    <property type="match status" value="1"/>
</dbReference>
<keyword evidence="4 6" id="KW-0472">Membrane</keyword>
<dbReference type="OrthoDB" id="10003116at2759"/>
<sequence>MPAGYAPLPTQQPNWEADRELDEAFDSDGEEEQSNSETTPLSHSSPAVPAAEASKVGPEVTGAYDFERDYDYDRPPPGSPPRPSAVALPNNFGNSNGLPPSSPVAPTLPRPSFFRRAVGAILPTHYTRLPTSGISHPGVIGGGLQNDGVFANVTAKPSRPIQVRTDDGDVYMVPEEVQSAAPPSYAAAQADAVPPYWETTVHAPMGLDTDSGMIIDDLPSGSILSFIVNVFTSFFFQFVGFLLTYLLHTTHAAKFGSRAGLGLTLIQYGFYSRVGEDGFEMPVDESSGNQGVSDPTYLTTSPPSADTTPSDNVILNITSREWMSFLLMTLGWFLLLSSLIGFWRVKHWESSIRASNAGGPSTPAEIERDIVSRRHLDGTLRMSSHEGILSQGTVLIPTQPELEEARLRHDLRAAGLL</sequence>
<comment type="subcellular location">
    <subcellularLocation>
        <location evidence="1">Membrane</location>
        <topology evidence="1">Multi-pass membrane protein</topology>
    </subcellularLocation>
</comment>
<feature type="compositionally biased region" description="Polar residues" evidence="5">
    <location>
        <begin position="35"/>
        <end position="45"/>
    </location>
</feature>
<dbReference type="GO" id="GO:0005794">
    <property type="term" value="C:Golgi apparatus"/>
    <property type="evidence" value="ECO:0007669"/>
    <property type="project" value="TreeGrafter"/>
</dbReference>
<keyword evidence="3 6" id="KW-1133">Transmembrane helix</keyword>
<evidence type="ECO:0000256" key="2">
    <source>
        <dbReference type="ARBA" id="ARBA00022692"/>
    </source>
</evidence>
<protein>
    <recommendedName>
        <fullName evidence="9">Metal homeostatis protein bsd2</fullName>
    </recommendedName>
</protein>
<evidence type="ECO:0000256" key="4">
    <source>
        <dbReference type="ARBA" id="ARBA00023136"/>
    </source>
</evidence>
<feature type="compositionally biased region" description="Acidic residues" evidence="5">
    <location>
        <begin position="19"/>
        <end position="34"/>
    </location>
</feature>
<dbReference type="GO" id="GO:0031398">
    <property type="term" value="P:positive regulation of protein ubiquitination"/>
    <property type="evidence" value="ECO:0007669"/>
    <property type="project" value="TreeGrafter"/>
</dbReference>
<keyword evidence="2 6" id="KW-0812">Transmembrane</keyword>
<evidence type="ECO:0000313" key="7">
    <source>
        <dbReference type="EMBL" id="KIJ12856.1"/>
    </source>
</evidence>
<feature type="compositionally biased region" description="Basic and acidic residues" evidence="5">
    <location>
        <begin position="65"/>
        <end position="74"/>
    </location>
</feature>
<dbReference type="EMBL" id="KN819359">
    <property type="protein sequence ID" value="KIJ12856.1"/>
    <property type="molecule type" value="Genomic_DNA"/>
</dbReference>
<dbReference type="GO" id="GO:0016020">
    <property type="term" value="C:membrane"/>
    <property type="evidence" value="ECO:0007669"/>
    <property type="project" value="UniProtKB-SubCell"/>
</dbReference>
<feature type="compositionally biased region" description="Polar residues" evidence="5">
    <location>
        <begin position="286"/>
        <end position="298"/>
    </location>
</feature>
<name>A0A0C9TZW2_PAXIN</name>
<feature type="region of interest" description="Disordered" evidence="5">
    <location>
        <begin position="284"/>
        <end position="307"/>
    </location>
</feature>
<dbReference type="AlphaFoldDB" id="A0A0C9TZW2"/>
<evidence type="ECO:0000256" key="6">
    <source>
        <dbReference type="SAM" id="Phobius"/>
    </source>
</evidence>
<keyword evidence="8" id="KW-1185">Reference proteome</keyword>
<evidence type="ECO:0000256" key="3">
    <source>
        <dbReference type="ARBA" id="ARBA00022989"/>
    </source>
</evidence>
<evidence type="ECO:0000256" key="5">
    <source>
        <dbReference type="SAM" id="MobiDB-lite"/>
    </source>
</evidence>
<dbReference type="InterPro" id="IPR019325">
    <property type="entry name" value="NEDD4/Bsd2"/>
</dbReference>
<dbReference type="HOGENOM" id="CLU_016313_1_0_1"/>
<dbReference type="Proteomes" id="UP000053647">
    <property type="component" value="Unassembled WGS sequence"/>
</dbReference>
<evidence type="ECO:0008006" key="9">
    <source>
        <dbReference type="Google" id="ProtNLM"/>
    </source>
</evidence>
<proteinExistence type="predicted"/>
<organism evidence="7 8">
    <name type="scientific">Paxillus involutus ATCC 200175</name>
    <dbReference type="NCBI Taxonomy" id="664439"/>
    <lineage>
        <taxon>Eukaryota</taxon>
        <taxon>Fungi</taxon>
        <taxon>Dikarya</taxon>
        <taxon>Basidiomycota</taxon>
        <taxon>Agaricomycotina</taxon>
        <taxon>Agaricomycetes</taxon>
        <taxon>Agaricomycetidae</taxon>
        <taxon>Boletales</taxon>
        <taxon>Paxilineae</taxon>
        <taxon>Paxillaceae</taxon>
        <taxon>Paxillus</taxon>
    </lineage>
</organism>
<reference evidence="7 8" key="1">
    <citation type="submission" date="2014-06" db="EMBL/GenBank/DDBJ databases">
        <authorList>
            <consortium name="DOE Joint Genome Institute"/>
            <person name="Kuo A."/>
            <person name="Kohler A."/>
            <person name="Nagy L.G."/>
            <person name="Floudas D."/>
            <person name="Copeland A."/>
            <person name="Barry K.W."/>
            <person name="Cichocki N."/>
            <person name="Veneault-Fourrey C."/>
            <person name="LaButti K."/>
            <person name="Lindquist E.A."/>
            <person name="Lipzen A."/>
            <person name="Lundell T."/>
            <person name="Morin E."/>
            <person name="Murat C."/>
            <person name="Sun H."/>
            <person name="Tunlid A."/>
            <person name="Henrissat B."/>
            <person name="Grigoriev I.V."/>
            <person name="Hibbett D.S."/>
            <person name="Martin F."/>
            <person name="Nordberg H.P."/>
            <person name="Cantor M.N."/>
            <person name="Hua S.X."/>
        </authorList>
    </citation>
    <scope>NUCLEOTIDE SEQUENCE [LARGE SCALE GENOMIC DNA]</scope>
    <source>
        <strain evidence="7 8">ATCC 200175</strain>
    </source>
</reference>
<dbReference type="Pfam" id="PF10176">
    <property type="entry name" value="NEDD4_Bsd2"/>
    <property type="match status" value="1"/>
</dbReference>
<reference evidence="8" key="2">
    <citation type="submission" date="2015-01" db="EMBL/GenBank/DDBJ databases">
        <title>Evolutionary Origins and Diversification of the Mycorrhizal Mutualists.</title>
        <authorList>
            <consortium name="DOE Joint Genome Institute"/>
            <consortium name="Mycorrhizal Genomics Consortium"/>
            <person name="Kohler A."/>
            <person name="Kuo A."/>
            <person name="Nagy L.G."/>
            <person name="Floudas D."/>
            <person name="Copeland A."/>
            <person name="Barry K.W."/>
            <person name="Cichocki N."/>
            <person name="Veneault-Fourrey C."/>
            <person name="LaButti K."/>
            <person name="Lindquist E.A."/>
            <person name="Lipzen A."/>
            <person name="Lundell T."/>
            <person name="Morin E."/>
            <person name="Murat C."/>
            <person name="Riley R."/>
            <person name="Ohm R."/>
            <person name="Sun H."/>
            <person name="Tunlid A."/>
            <person name="Henrissat B."/>
            <person name="Grigoriev I.V."/>
            <person name="Hibbett D.S."/>
            <person name="Martin F."/>
        </authorList>
    </citation>
    <scope>NUCLEOTIDE SEQUENCE [LARGE SCALE GENOMIC DNA]</scope>
    <source>
        <strain evidence="8">ATCC 200175</strain>
    </source>
</reference>
<feature type="region of interest" description="Disordered" evidence="5">
    <location>
        <begin position="1"/>
        <end position="107"/>
    </location>
</feature>
<dbReference type="CDD" id="cd22212">
    <property type="entry name" value="NDFIP-like"/>
    <property type="match status" value="1"/>
</dbReference>
<accession>A0A0C9TZW2</accession>
<dbReference type="GO" id="GO:0048471">
    <property type="term" value="C:perinuclear region of cytoplasm"/>
    <property type="evidence" value="ECO:0007669"/>
    <property type="project" value="TreeGrafter"/>
</dbReference>
<dbReference type="PANTHER" id="PTHR13396:SF5">
    <property type="entry name" value="NEDD4 FAMILY INTERACTING PROTEIN"/>
    <property type="match status" value="1"/>
</dbReference>
<dbReference type="GO" id="GO:0006511">
    <property type="term" value="P:ubiquitin-dependent protein catabolic process"/>
    <property type="evidence" value="ECO:0007669"/>
    <property type="project" value="TreeGrafter"/>
</dbReference>
<evidence type="ECO:0000313" key="8">
    <source>
        <dbReference type="Proteomes" id="UP000053647"/>
    </source>
</evidence>
<dbReference type="GO" id="GO:0005783">
    <property type="term" value="C:endoplasmic reticulum"/>
    <property type="evidence" value="ECO:0007669"/>
    <property type="project" value="TreeGrafter"/>
</dbReference>
<dbReference type="GO" id="GO:0030001">
    <property type="term" value="P:metal ion transport"/>
    <property type="evidence" value="ECO:0007669"/>
    <property type="project" value="InterPro"/>
</dbReference>
<dbReference type="GO" id="GO:0007034">
    <property type="term" value="P:vacuolar transport"/>
    <property type="evidence" value="ECO:0007669"/>
    <property type="project" value="InterPro"/>
</dbReference>
<feature type="transmembrane region" description="Helical" evidence="6">
    <location>
        <begin position="223"/>
        <end position="247"/>
    </location>
</feature>